<gene>
    <name evidence="2" type="ORF">QQ91_0002005</name>
</gene>
<evidence type="ECO:0000256" key="1">
    <source>
        <dbReference type="SAM" id="SignalP"/>
    </source>
</evidence>
<name>A0ABD4SZ39_9CYAN</name>
<feature type="chain" id="PRO_5044872709" description="Exosortase" evidence="1">
    <location>
        <begin position="30"/>
        <end position="293"/>
    </location>
</feature>
<accession>A0ABD4SZ39</accession>
<comment type="caution">
    <text evidence="2">The sequence shown here is derived from an EMBL/GenBank/DDBJ whole genome shotgun (WGS) entry which is preliminary data.</text>
</comment>
<feature type="signal peptide" evidence="1">
    <location>
        <begin position="1"/>
        <end position="29"/>
    </location>
</feature>
<reference evidence="2 3" key="1">
    <citation type="journal article" date="2015" name="Genome Announc.">
        <title>Draft Genome Sequence of Filamentous Marine Cyanobacterium Lyngbya confervoides Strain BDU141951.</title>
        <authorList>
            <person name="Chandrababunaidu M.M."/>
            <person name="Sen D."/>
            <person name="Tripathy S."/>
        </authorList>
    </citation>
    <scope>NUCLEOTIDE SEQUENCE [LARGE SCALE GENOMIC DNA]</scope>
    <source>
        <strain evidence="2 3">BDU141951</strain>
    </source>
</reference>
<proteinExistence type="predicted"/>
<organism evidence="2 3">
    <name type="scientific">Lyngbya confervoides BDU141951</name>
    <dbReference type="NCBI Taxonomy" id="1574623"/>
    <lineage>
        <taxon>Bacteria</taxon>
        <taxon>Bacillati</taxon>
        <taxon>Cyanobacteriota</taxon>
        <taxon>Cyanophyceae</taxon>
        <taxon>Oscillatoriophycideae</taxon>
        <taxon>Oscillatoriales</taxon>
        <taxon>Microcoleaceae</taxon>
        <taxon>Lyngbya</taxon>
    </lineage>
</organism>
<evidence type="ECO:0008006" key="4">
    <source>
        <dbReference type="Google" id="ProtNLM"/>
    </source>
</evidence>
<evidence type="ECO:0000313" key="2">
    <source>
        <dbReference type="EMBL" id="MCM1981605.1"/>
    </source>
</evidence>
<dbReference type="AlphaFoldDB" id="A0ABD4SZ39"/>
<keyword evidence="3" id="KW-1185">Reference proteome</keyword>
<dbReference type="EMBL" id="JTHE03000013">
    <property type="protein sequence ID" value="MCM1981605.1"/>
    <property type="molecule type" value="Genomic_DNA"/>
</dbReference>
<keyword evidence="1" id="KW-0732">Signal</keyword>
<sequence>MKSRLKLLSLASSLYTLAGLTILTAPAHAFGLLEADTSSGVYQSIPVYGEATKNSITARVTRGINPEGTNGSQGAFSEFTGNDVVTVDFNQPAVRVGVNTYTFGSEDISYTFQNGFSTRSGTGVYSNRWAPAGAYGEVNQSNYLAVFQGNSVTVNLGQNLNYFGINWGALSSGNDFAFYNDDQLIASFVYEDINPIAPVRATQHNGEGNGYLHFYANDATGVFNKILISQSKGGGFESDNHSFRFGESGFNFETGETVPVPYELESALGLMLFGLIWLTHRCWLKRQHKKQFA</sequence>
<dbReference type="RefSeq" id="WP_166279354.1">
    <property type="nucleotide sequence ID" value="NZ_JTHE03000013.1"/>
</dbReference>
<evidence type="ECO:0000313" key="3">
    <source>
        <dbReference type="Proteomes" id="UP000031561"/>
    </source>
</evidence>
<dbReference type="Proteomes" id="UP000031561">
    <property type="component" value="Unassembled WGS sequence"/>
</dbReference>
<protein>
    <recommendedName>
        <fullName evidence="4">Exosortase</fullName>
    </recommendedName>
</protein>